<dbReference type="eggNOG" id="COG3327">
    <property type="taxonomic scope" value="Bacteria"/>
</dbReference>
<accession>A0A074TDX1</accession>
<dbReference type="InterPro" id="IPR013225">
    <property type="entry name" value="PaaX_C"/>
</dbReference>
<dbReference type="AlphaFoldDB" id="A0A074TDX1"/>
<dbReference type="InterPro" id="IPR012906">
    <property type="entry name" value="PaaX-like_N"/>
</dbReference>
<evidence type="ECO:0000259" key="1">
    <source>
        <dbReference type="Pfam" id="PF07848"/>
    </source>
</evidence>
<dbReference type="OrthoDB" id="2270427at2"/>
<name>A0A074TDX1_9RHOB</name>
<evidence type="ECO:0000259" key="2">
    <source>
        <dbReference type="Pfam" id="PF08223"/>
    </source>
</evidence>
<proteinExistence type="predicted"/>
<comment type="caution">
    <text evidence="3">The sequence shown here is derived from an EMBL/GenBank/DDBJ whole genome shotgun (WGS) entry which is preliminary data.</text>
</comment>
<dbReference type="Pfam" id="PF08223">
    <property type="entry name" value="PaaX_C"/>
    <property type="match status" value="1"/>
</dbReference>
<dbReference type="RefSeq" id="WP_051693456.1">
    <property type="nucleotide sequence ID" value="NZ_FOVB01000002.1"/>
</dbReference>
<dbReference type="Proteomes" id="UP000027725">
    <property type="component" value="Unassembled WGS sequence"/>
</dbReference>
<dbReference type="GO" id="GO:0006351">
    <property type="term" value="P:DNA-templated transcription"/>
    <property type="evidence" value="ECO:0007669"/>
    <property type="project" value="InterPro"/>
</dbReference>
<dbReference type="Gene3D" id="1.10.10.10">
    <property type="entry name" value="Winged helix-like DNA-binding domain superfamily/Winged helix DNA-binding domain"/>
    <property type="match status" value="1"/>
</dbReference>
<dbReference type="PANTHER" id="PTHR30319:SF1">
    <property type="entry name" value="TRANSCRIPTIONAL REPRESSOR PAAX"/>
    <property type="match status" value="1"/>
</dbReference>
<organism evidence="3 4">
    <name type="scientific">Thioclava dalianensis</name>
    <dbReference type="NCBI Taxonomy" id="1185766"/>
    <lineage>
        <taxon>Bacteria</taxon>
        <taxon>Pseudomonadati</taxon>
        <taxon>Pseudomonadota</taxon>
        <taxon>Alphaproteobacteria</taxon>
        <taxon>Rhodobacterales</taxon>
        <taxon>Paracoccaceae</taxon>
        <taxon>Thioclava</taxon>
    </lineage>
</organism>
<protein>
    <submittedName>
        <fullName evidence="3">ArsR family transcriptional regulator</fullName>
    </submittedName>
</protein>
<evidence type="ECO:0000313" key="4">
    <source>
        <dbReference type="Proteomes" id="UP000027725"/>
    </source>
</evidence>
<feature type="domain" description="Transcriptional repressor PaaX-like N-terminal" evidence="1">
    <location>
        <begin position="21"/>
        <end position="87"/>
    </location>
</feature>
<dbReference type="PANTHER" id="PTHR30319">
    <property type="entry name" value="PHENYLACETIC ACID REGULATOR-RELATED TRANSCRIPTIONAL REPRESSOR"/>
    <property type="match status" value="1"/>
</dbReference>
<dbReference type="Pfam" id="PF07848">
    <property type="entry name" value="PaaX"/>
    <property type="match status" value="1"/>
</dbReference>
<feature type="domain" description="Transcriptional repressor PaaX-like C-terminal" evidence="2">
    <location>
        <begin position="169"/>
        <end position="255"/>
    </location>
</feature>
<gene>
    <name evidence="3" type="ORF">DL1_21025</name>
</gene>
<dbReference type="InterPro" id="IPR036388">
    <property type="entry name" value="WH-like_DNA-bd_sf"/>
</dbReference>
<dbReference type="EMBL" id="JHEH01000009">
    <property type="protein sequence ID" value="KEP69971.1"/>
    <property type="molecule type" value="Genomic_DNA"/>
</dbReference>
<evidence type="ECO:0000313" key="3">
    <source>
        <dbReference type="EMBL" id="KEP69971.1"/>
    </source>
</evidence>
<sequence>MNKALGQFSDQAAPADAPRAPAFLVTLYGDVVEPRGGTLWMGSLIECCAMHGLSESLVRTAVSRLVGAGRLEGMRIGRKSYYRLSDAARDEFREASRLLFLPPPITEDWLFCLTETPQEADLPAPWVRLSPNVAIAPNREDVAPIDGVMMRARQLDGCGDLRSLAWEKWGLDKVSQIYEMFLERHRGLQERLDGDVVLSPEEALAFRLRLVHDYRHAALGDPRLPLECYPPEWPAEQARRLFVTIYVGLSDLADTCVGQSFLNDDGALLAHNVETERRVFQLKREIAAWDEYRLLTKHYTF</sequence>
<dbReference type="Gene3D" id="1.20.58.1460">
    <property type="match status" value="1"/>
</dbReference>
<dbReference type="PIRSF" id="PIRSF020623">
    <property type="entry name" value="PaaX"/>
    <property type="match status" value="1"/>
</dbReference>
<dbReference type="STRING" id="1185766.SAMN05216224_102852"/>
<dbReference type="InterPro" id="IPR011965">
    <property type="entry name" value="PaaX_trns_reg"/>
</dbReference>
<reference evidence="3 4" key="1">
    <citation type="submission" date="2014-03" db="EMBL/GenBank/DDBJ databases">
        <title>The draft genome sequence of Thioclava dalianensis DLFJ1-1.</title>
        <authorList>
            <person name="Lai Q."/>
            <person name="Shao Z."/>
        </authorList>
    </citation>
    <scope>NUCLEOTIDE SEQUENCE [LARGE SCALE GENOMIC DNA]</scope>
    <source>
        <strain evidence="3 4">DLFJ1-1</strain>
    </source>
</reference>
<keyword evidence="4" id="KW-1185">Reference proteome</keyword>